<dbReference type="Gene3D" id="2.60.40.420">
    <property type="entry name" value="Cupredoxins - blue copper proteins"/>
    <property type="match status" value="1"/>
</dbReference>
<proteinExistence type="predicted"/>
<comment type="caution">
    <text evidence="2">The sequence shown here is derived from an EMBL/GenBank/DDBJ whole genome shotgun (WGS) entry which is preliminary data.</text>
</comment>
<sequence length="984" mass="99400">MTYRSTLQRLALSLVGGVGLVVLGALVGPASSARAATVPIDLYASTGTMSLPGMASPVPVWGYRSSAGSVTAPGGPVITVTAGDLVQVTLHNALPEPTALLFTGQPMPPDRTGAAAGTTKTYSFTAGRPGTYLYEAGLVPNGQHQGAMGLHGALVVRPATPGQAYDASTAFDTEQVLVLSEIDTALNTRPSPDTFDMRQFNPRYFLVNGKVHPNTDAVTATSGQKVLLRYVNAGNQYHSMAVLGADQLVVGIDGNKVPFARRYVAETFGPGQTTDAIVTAPTTTTNRRLPIYDASMTLHNSNTAGVGGMLTFLTVSGSGTPTDTMGPVARPVAFAAGTLTATLDETTTGGAAVQSAEYYLDSVAASATPMTLSGAASPTRTASAPATVPSGSHVLYVRGRDALGNWGPFGSVLVNGGDTTGPSTTSATLTPALTNTAAGSTVAVHATADDTASGGSAISLGEYFIDTPATDANRGAGVPMTANVAAPTASLDAVIPTSALTPLTGGTHTVSIRGRDAAGNWGTVTTATLTVDRTAPAVHGLTVAPSPNNGTLSYNVGISAVRLTAGSITDTGSTVAAAEAFIDAVGANGTGIPVVALDGLYNSASEAAYANIPLSTVTALSTGSHVISVHAKDAAGNWGAVATTTLVVDKVAPTVTGQAVTPNPTGTATSVTLTATGNDANTVVTAAEWYRGADPGAGNATAMTVTPGTGSRPLTATIAVQTWNEGSYPLFVRARDAAGNWSTPVSVTLLVRGPVTFSTLGNSLPPGAGGTADDADLYTWSGTAYTRTFDASAVTAPLPAGANVDGFSRVDATHFYLSFTDAVVVPGLGTVQDEDVVYRNGTSWQLWFDGSAHGLGTSANLDLDAISVTGSTLSFSTTGNTNPPGVGGTADDADVYTWNGASFARVWDASANGIPAAANLDGFKRVDATSFYASFAADTTVPVLGAVQDEDVVRSSAGTWSVYFDGTAHGLTSANLDLDAFDVP</sequence>
<feature type="domain" description="Plastocyanin-like" evidence="1">
    <location>
        <begin position="75"/>
        <end position="159"/>
    </location>
</feature>
<dbReference type="AlphaFoldDB" id="A0A543PN89"/>
<dbReference type="Pfam" id="PF07732">
    <property type="entry name" value="Cu-oxidase_3"/>
    <property type="match status" value="1"/>
</dbReference>
<dbReference type="PANTHER" id="PTHR11709">
    <property type="entry name" value="MULTI-COPPER OXIDASE"/>
    <property type="match status" value="1"/>
</dbReference>
<protein>
    <submittedName>
        <fullName evidence="2">FtsP/CotA-like multicopper oxidase with cupredoxin domain</fullName>
    </submittedName>
</protein>
<dbReference type="SUPFAM" id="SSF49503">
    <property type="entry name" value="Cupredoxins"/>
    <property type="match status" value="2"/>
</dbReference>
<evidence type="ECO:0000313" key="3">
    <source>
        <dbReference type="Proteomes" id="UP000320085"/>
    </source>
</evidence>
<evidence type="ECO:0000259" key="1">
    <source>
        <dbReference type="Pfam" id="PF07732"/>
    </source>
</evidence>
<dbReference type="RefSeq" id="WP_185747245.1">
    <property type="nucleotide sequence ID" value="NZ_BAAAQC010000010.1"/>
</dbReference>
<accession>A0A543PN89</accession>
<dbReference type="InterPro" id="IPR045087">
    <property type="entry name" value="Cu-oxidase_fam"/>
</dbReference>
<name>A0A543PN89_9MICO</name>
<reference evidence="2 3" key="1">
    <citation type="submission" date="2019-06" db="EMBL/GenBank/DDBJ databases">
        <title>Sequencing the genomes of 1000 actinobacteria strains.</title>
        <authorList>
            <person name="Klenk H.-P."/>
        </authorList>
    </citation>
    <scope>NUCLEOTIDE SEQUENCE [LARGE SCALE GENOMIC DNA]</scope>
    <source>
        <strain evidence="2 3">DSM 21776</strain>
    </source>
</reference>
<evidence type="ECO:0000313" key="2">
    <source>
        <dbReference type="EMBL" id="TQN45552.1"/>
    </source>
</evidence>
<dbReference type="InterPro" id="IPR008972">
    <property type="entry name" value="Cupredoxin"/>
</dbReference>
<dbReference type="GO" id="GO:0016491">
    <property type="term" value="F:oxidoreductase activity"/>
    <property type="evidence" value="ECO:0007669"/>
    <property type="project" value="TreeGrafter"/>
</dbReference>
<dbReference type="EMBL" id="VFQF01000002">
    <property type="protein sequence ID" value="TQN45552.1"/>
    <property type="molecule type" value="Genomic_DNA"/>
</dbReference>
<dbReference type="InterPro" id="IPR011707">
    <property type="entry name" value="Cu-oxidase-like_N"/>
</dbReference>
<gene>
    <name evidence="2" type="ORF">FHX52_2249</name>
</gene>
<dbReference type="GO" id="GO:0005507">
    <property type="term" value="F:copper ion binding"/>
    <property type="evidence" value="ECO:0007669"/>
    <property type="project" value="InterPro"/>
</dbReference>
<organism evidence="2 3">
    <name type="scientific">Humibacillus xanthopallidus</name>
    <dbReference type="NCBI Taxonomy" id="412689"/>
    <lineage>
        <taxon>Bacteria</taxon>
        <taxon>Bacillati</taxon>
        <taxon>Actinomycetota</taxon>
        <taxon>Actinomycetes</taxon>
        <taxon>Micrococcales</taxon>
        <taxon>Intrasporangiaceae</taxon>
        <taxon>Humibacillus</taxon>
    </lineage>
</organism>
<dbReference type="Proteomes" id="UP000320085">
    <property type="component" value="Unassembled WGS sequence"/>
</dbReference>